<dbReference type="OrthoDB" id="2195431at2759"/>
<dbReference type="AlphaFoldDB" id="A0A9P0PAP9"/>
<dbReference type="EMBL" id="CAKOFQ010006868">
    <property type="protein sequence ID" value="CAH1977977.1"/>
    <property type="molecule type" value="Genomic_DNA"/>
</dbReference>
<comment type="caution">
    <text evidence="1">The sequence shown here is derived from an EMBL/GenBank/DDBJ whole genome shotgun (WGS) entry which is preliminary data.</text>
</comment>
<evidence type="ECO:0000313" key="1">
    <source>
        <dbReference type="EMBL" id="CAH1977977.1"/>
    </source>
</evidence>
<protein>
    <submittedName>
        <fullName evidence="1">Uncharacterized protein</fullName>
    </submittedName>
</protein>
<evidence type="ECO:0000313" key="2">
    <source>
        <dbReference type="Proteomes" id="UP001152888"/>
    </source>
</evidence>
<reference evidence="1" key="1">
    <citation type="submission" date="2022-03" db="EMBL/GenBank/DDBJ databases">
        <authorList>
            <person name="Sayadi A."/>
        </authorList>
    </citation>
    <scope>NUCLEOTIDE SEQUENCE</scope>
</reference>
<proteinExistence type="predicted"/>
<gene>
    <name evidence="1" type="ORF">ACAOBT_LOCUS12997</name>
</gene>
<keyword evidence="2" id="KW-1185">Reference proteome</keyword>
<dbReference type="Proteomes" id="UP001152888">
    <property type="component" value="Unassembled WGS sequence"/>
</dbReference>
<sequence>MSKKIFFPCGKTSSPSKSPISRLPCNLQALSVLRSKPEWPKSLKALLPLVTTTSWLKASTRTSSRSK</sequence>
<name>A0A9P0PAP9_ACAOB</name>
<organism evidence="1 2">
    <name type="scientific">Acanthoscelides obtectus</name>
    <name type="common">Bean weevil</name>
    <name type="synonym">Bruchus obtectus</name>
    <dbReference type="NCBI Taxonomy" id="200917"/>
    <lineage>
        <taxon>Eukaryota</taxon>
        <taxon>Metazoa</taxon>
        <taxon>Ecdysozoa</taxon>
        <taxon>Arthropoda</taxon>
        <taxon>Hexapoda</taxon>
        <taxon>Insecta</taxon>
        <taxon>Pterygota</taxon>
        <taxon>Neoptera</taxon>
        <taxon>Endopterygota</taxon>
        <taxon>Coleoptera</taxon>
        <taxon>Polyphaga</taxon>
        <taxon>Cucujiformia</taxon>
        <taxon>Chrysomeloidea</taxon>
        <taxon>Chrysomelidae</taxon>
        <taxon>Bruchinae</taxon>
        <taxon>Bruchini</taxon>
        <taxon>Acanthoscelides</taxon>
    </lineage>
</organism>
<accession>A0A9P0PAP9</accession>